<evidence type="ECO:0008006" key="4">
    <source>
        <dbReference type="Google" id="ProtNLM"/>
    </source>
</evidence>
<dbReference type="AlphaFoldDB" id="A0A4S4G4S5"/>
<dbReference type="SUPFAM" id="SSF56601">
    <property type="entry name" value="beta-lactamase/transpeptidase-like"/>
    <property type="match status" value="1"/>
</dbReference>
<comment type="caution">
    <text evidence="2">The sequence shown here is derived from an EMBL/GenBank/DDBJ whole genome shotgun (WGS) entry which is preliminary data.</text>
</comment>
<name>A0A4S4G4S5_9ACTN</name>
<feature type="signal peptide" evidence="1">
    <location>
        <begin position="1"/>
        <end position="25"/>
    </location>
</feature>
<proteinExistence type="predicted"/>
<feature type="chain" id="PRO_5020883135" description="Serine hydrolase" evidence="1">
    <location>
        <begin position="26"/>
        <end position="459"/>
    </location>
</feature>
<dbReference type="Proteomes" id="UP000308978">
    <property type="component" value="Unassembled WGS sequence"/>
</dbReference>
<evidence type="ECO:0000313" key="3">
    <source>
        <dbReference type="Proteomes" id="UP000308978"/>
    </source>
</evidence>
<evidence type="ECO:0000313" key="2">
    <source>
        <dbReference type="EMBL" id="THG37196.1"/>
    </source>
</evidence>
<dbReference type="EMBL" id="SSTJ01000007">
    <property type="protein sequence ID" value="THG37196.1"/>
    <property type="molecule type" value="Genomic_DNA"/>
</dbReference>
<dbReference type="Gene3D" id="3.40.710.10">
    <property type="entry name" value="DD-peptidase/beta-lactamase superfamily"/>
    <property type="match status" value="1"/>
</dbReference>
<dbReference type="InterPro" id="IPR012338">
    <property type="entry name" value="Beta-lactam/transpept-like"/>
</dbReference>
<protein>
    <recommendedName>
        <fullName evidence="4">Serine hydrolase</fullName>
    </recommendedName>
</protein>
<accession>A0A4S4G4S5</accession>
<keyword evidence="1" id="KW-0732">Signal</keyword>
<dbReference type="RefSeq" id="WP_136434550.1">
    <property type="nucleotide sequence ID" value="NZ_SSTJ01000007.1"/>
</dbReference>
<organism evidence="2 3">
    <name type="scientific">Adlercreutzia caecimuris</name>
    <dbReference type="NCBI Taxonomy" id="671266"/>
    <lineage>
        <taxon>Bacteria</taxon>
        <taxon>Bacillati</taxon>
        <taxon>Actinomycetota</taxon>
        <taxon>Coriobacteriia</taxon>
        <taxon>Eggerthellales</taxon>
        <taxon>Eggerthellaceae</taxon>
        <taxon>Adlercreutzia</taxon>
    </lineage>
</organism>
<evidence type="ECO:0000256" key="1">
    <source>
        <dbReference type="SAM" id="SignalP"/>
    </source>
</evidence>
<sequence>MSARWAAALVLGFALALAMPATALAAEGDKAASADDGAAAPKESVELVCKTTLAGVRGWQSTDGGKLAGRKSGSAAVTALRIAYKGTVDGSIKYQTYQATGGWSDYAAANKTSGTKRAANPIQALRVKLTGELSKRYNVYYRANLVGYGWTGWGKNGQAVGARKLASVRGYQVKLVKKGKKAPGSAKNRYFSKGAASAEAFYAQGGKTRTQLTRALNKAKGANSGLKAFGGKYNFNSKAGKKLKAAIKNLGRYKLSFTMIDLKTGRGISYNPTKVLYIASSIKGPYVAAINKYRAGSVGAGTRATMSSTIKVSSNEGYSSLRRRFGHGIMKKMMNYCGISEKEMTSTRNYPYMSSRTLAKLWVGTYWSYYRETNTRSAWARGLYAHPWNSFIDRGLSTPTRSKPGWYPGGGYNVQNDGGVVLSSDGHYVVAVMSSACGQYGKLANLVRAIDGVHADMVK</sequence>
<reference evidence="2 3" key="1">
    <citation type="submission" date="2019-04" db="EMBL/GenBank/DDBJ databases">
        <title>Microbes associate with the intestines of laboratory mice.</title>
        <authorList>
            <person name="Navarre W."/>
            <person name="Wong E."/>
            <person name="Huang K.C."/>
            <person name="Tropini C."/>
            <person name="Ng K."/>
            <person name="Yu B."/>
        </authorList>
    </citation>
    <scope>NUCLEOTIDE SEQUENCE [LARGE SCALE GENOMIC DNA]</scope>
    <source>
        <strain evidence="2 3">NM80_B27</strain>
    </source>
</reference>
<gene>
    <name evidence="2" type="ORF">E5986_07000</name>
</gene>